<name>A0A194X628_MOLSC</name>
<dbReference type="RefSeq" id="XP_018069988.1">
    <property type="nucleotide sequence ID" value="XM_018223506.1"/>
</dbReference>
<gene>
    <name evidence="2" type="ORF">LY89DRAFT_89884</name>
</gene>
<keyword evidence="1" id="KW-0472">Membrane</keyword>
<accession>A0A194X628</accession>
<sequence length="85" mass="9594">MGLYLSFFSLIFHSILLQLIAYFICLLVHWDGCFNTLLVLSYKLIDLEASFRSTVISQQYTNSGATCDASIIPQTLHSDPALFDQ</sequence>
<proteinExistence type="predicted"/>
<dbReference type="AlphaFoldDB" id="A0A194X628"/>
<evidence type="ECO:0000313" key="3">
    <source>
        <dbReference type="Proteomes" id="UP000070700"/>
    </source>
</evidence>
<keyword evidence="1" id="KW-1133">Transmembrane helix</keyword>
<keyword evidence="3" id="KW-1185">Reference proteome</keyword>
<dbReference type="Proteomes" id="UP000070700">
    <property type="component" value="Unassembled WGS sequence"/>
</dbReference>
<dbReference type="GeneID" id="28833232"/>
<dbReference type="EMBL" id="KQ947417">
    <property type="protein sequence ID" value="KUJ15633.1"/>
    <property type="molecule type" value="Genomic_DNA"/>
</dbReference>
<reference evidence="2 3" key="1">
    <citation type="submission" date="2015-10" db="EMBL/GenBank/DDBJ databases">
        <title>Full genome of DAOMC 229536 Phialocephala scopiformis, a fungal endophyte of spruce producing the potent anti-insectan compound rugulosin.</title>
        <authorList>
            <consortium name="DOE Joint Genome Institute"/>
            <person name="Walker A.K."/>
            <person name="Frasz S.L."/>
            <person name="Seifert K.A."/>
            <person name="Miller J.D."/>
            <person name="Mondo S.J."/>
            <person name="Labutti K."/>
            <person name="Lipzen A."/>
            <person name="Dockter R."/>
            <person name="Kennedy M."/>
            <person name="Grigoriev I.V."/>
            <person name="Spatafora J.W."/>
        </authorList>
    </citation>
    <scope>NUCLEOTIDE SEQUENCE [LARGE SCALE GENOMIC DNA]</scope>
    <source>
        <strain evidence="2 3">CBS 120377</strain>
    </source>
</reference>
<dbReference type="KEGG" id="psco:LY89DRAFT_89884"/>
<feature type="transmembrane region" description="Helical" evidence="1">
    <location>
        <begin position="6"/>
        <end position="28"/>
    </location>
</feature>
<organism evidence="2 3">
    <name type="scientific">Mollisia scopiformis</name>
    <name type="common">Conifer needle endophyte fungus</name>
    <name type="synonym">Phialocephala scopiformis</name>
    <dbReference type="NCBI Taxonomy" id="149040"/>
    <lineage>
        <taxon>Eukaryota</taxon>
        <taxon>Fungi</taxon>
        <taxon>Dikarya</taxon>
        <taxon>Ascomycota</taxon>
        <taxon>Pezizomycotina</taxon>
        <taxon>Leotiomycetes</taxon>
        <taxon>Helotiales</taxon>
        <taxon>Mollisiaceae</taxon>
        <taxon>Mollisia</taxon>
    </lineage>
</organism>
<protein>
    <submittedName>
        <fullName evidence="2">Uncharacterized protein</fullName>
    </submittedName>
</protein>
<keyword evidence="1" id="KW-0812">Transmembrane</keyword>
<evidence type="ECO:0000256" key="1">
    <source>
        <dbReference type="SAM" id="Phobius"/>
    </source>
</evidence>
<dbReference type="InParanoid" id="A0A194X628"/>
<evidence type="ECO:0000313" key="2">
    <source>
        <dbReference type="EMBL" id="KUJ15633.1"/>
    </source>
</evidence>